<sequence length="633" mass="68588">MSLDVLHLSKRYADRAIVHDVSFRVDDGELVALLGPSGSGKSTILRAIAGLVAVDAGGVVVDGRDVTALPPQARDLGFVFQNYALFEHLSVADNVEFALRVRGVARLRRRQRRDELLDLVGLGGSGRKFPAQLSGGQRQRTALARALAHQPRLLLLDEPFGALDARIRQDLRQGLRELLKRLGTTAVFVTHDQEEAFAVADRIMVLHRGRLLEQGSPERLYRTPRSEFVAGFVGRANLLPGELTARGVRVRLDGEPASADAIPRRVKVLLRPEDLWLDEPGRAPDLSPGQLVCAARVERVEYLGASERVYLDIGGAVPGQGQAPRHRIEALRSAEESGLLPLQPGDPVVVAAKALHPVSQPDLRVLVMAGASAAGRTLVETLLGWGEHSHVQLTLLGGVVGDGLLRQRLDHYRQAFGGDLKLVDSEGLGLDVWSAAAAHLDGERYDLLVIAPDLADADALLPLLRRHDLRHVLLAGLRGAPLSDGGRWTVLLRAFGGAQPDLELPAEVAERANAEIQVRDLYDRPAGPGTPAPPWREALSLRRVPFSVQSDIDGVEAGCAPFDDESELVILDLGSRAGLGRRQRSWIHALAGRWSWLLVQPDEFDLGLGSAAAFAEARLHPLTDPEASRRTPA</sequence>
<dbReference type="AlphaFoldDB" id="A0A8J7VST3"/>
<dbReference type="Gene3D" id="3.40.50.300">
    <property type="entry name" value="P-loop containing nucleotide triphosphate hydrolases"/>
    <property type="match status" value="1"/>
</dbReference>
<name>A0A8J7VST3_9GAMM</name>
<dbReference type="EMBL" id="JAGQFT010000008">
    <property type="protein sequence ID" value="MBR0561343.1"/>
    <property type="molecule type" value="Genomic_DNA"/>
</dbReference>
<dbReference type="InterPro" id="IPR050093">
    <property type="entry name" value="ABC_SmlMolc_Importer"/>
</dbReference>
<evidence type="ECO:0000313" key="5">
    <source>
        <dbReference type="EMBL" id="MBR0561343.1"/>
    </source>
</evidence>
<evidence type="ECO:0000256" key="1">
    <source>
        <dbReference type="ARBA" id="ARBA00022448"/>
    </source>
</evidence>
<dbReference type="InterPro" id="IPR008995">
    <property type="entry name" value="Mo/tungstate-bd_C_term_dom"/>
</dbReference>
<gene>
    <name evidence="6" type="ORF">KB893_007445</name>
    <name evidence="5" type="ORF">KB893_02235</name>
</gene>
<dbReference type="InterPro" id="IPR027417">
    <property type="entry name" value="P-loop_NTPase"/>
</dbReference>
<dbReference type="Proteomes" id="UP000675747">
    <property type="component" value="Unassembled WGS sequence"/>
</dbReference>
<keyword evidence="1" id="KW-0813">Transport</keyword>
<evidence type="ECO:0000256" key="2">
    <source>
        <dbReference type="ARBA" id="ARBA00022741"/>
    </source>
</evidence>
<protein>
    <submittedName>
        <fullName evidence="5">ABC transporter ATP-binding protein</fullName>
    </submittedName>
</protein>
<dbReference type="GO" id="GO:0015697">
    <property type="term" value="P:quaternary ammonium group transport"/>
    <property type="evidence" value="ECO:0007669"/>
    <property type="project" value="UniProtKB-ARBA"/>
</dbReference>
<dbReference type="PROSITE" id="PS50893">
    <property type="entry name" value="ABC_TRANSPORTER_2"/>
    <property type="match status" value="1"/>
</dbReference>
<evidence type="ECO:0000313" key="7">
    <source>
        <dbReference type="Proteomes" id="UP000675747"/>
    </source>
</evidence>
<dbReference type="Gene3D" id="2.40.50.100">
    <property type="match status" value="1"/>
</dbReference>
<comment type="caution">
    <text evidence="5">The sequence shown here is derived from an EMBL/GenBank/DDBJ whole genome shotgun (WGS) entry which is preliminary data.</text>
</comment>
<dbReference type="GO" id="GO:0005524">
    <property type="term" value="F:ATP binding"/>
    <property type="evidence" value="ECO:0007669"/>
    <property type="project" value="UniProtKB-KW"/>
</dbReference>
<dbReference type="EMBL" id="JAGQFT020000004">
    <property type="protein sequence ID" value="MBS7456967.1"/>
    <property type="molecule type" value="Genomic_DNA"/>
</dbReference>
<feature type="domain" description="ABC transporter" evidence="4">
    <location>
        <begin position="3"/>
        <end position="233"/>
    </location>
</feature>
<keyword evidence="2" id="KW-0547">Nucleotide-binding</keyword>
<dbReference type="PANTHER" id="PTHR42781:SF4">
    <property type="entry name" value="SPERMIDINE_PUTRESCINE IMPORT ATP-BINDING PROTEIN POTA"/>
    <property type="match status" value="1"/>
</dbReference>
<proteinExistence type="predicted"/>
<accession>A0A8J7VST3</accession>
<evidence type="ECO:0000313" key="6">
    <source>
        <dbReference type="EMBL" id="MBS7456967.1"/>
    </source>
</evidence>
<dbReference type="InterPro" id="IPR003439">
    <property type="entry name" value="ABC_transporter-like_ATP-bd"/>
</dbReference>
<evidence type="ECO:0000256" key="3">
    <source>
        <dbReference type="ARBA" id="ARBA00022840"/>
    </source>
</evidence>
<organism evidence="5">
    <name type="scientific">Coralloluteibacterium stylophorae</name>
    <dbReference type="NCBI Taxonomy" id="1776034"/>
    <lineage>
        <taxon>Bacteria</taxon>
        <taxon>Pseudomonadati</taxon>
        <taxon>Pseudomonadota</taxon>
        <taxon>Gammaproteobacteria</taxon>
        <taxon>Lysobacterales</taxon>
        <taxon>Lysobacteraceae</taxon>
        <taxon>Coralloluteibacterium</taxon>
    </lineage>
</organism>
<reference evidence="6 7" key="1">
    <citation type="journal article" date="2021" name="Microbiol. Resour. Announc.">
        <title>Draft Genome Sequence of Coralloluteibacterium stylophorae LMG 29479T.</title>
        <authorList>
            <person name="Karlyshev A.V."/>
            <person name="Kudryashova E.B."/>
            <person name="Ariskina E.V."/>
            <person name="Conroy A.P."/>
            <person name="Abidueva E.Y."/>
        </authorList>
    </citation>
    <scope>NUCLEOTIDE SEQUENCE [LARGE SCALE GENOMIC DNA]</scope>
    <source>
        <strain evidence="6 7">LMG 29479</strain>
    </source>
</reference>
<keyword evidence="7" id="KW-1185">Reference proteome</keyword>
<dbReference type="SUPFAM" id="SSF50331">
    <property type="entry name" value="MOP-like"/>
    <property type="match status" value="1"/>
</dbReference>
<dbReference type="RefSeq" id="WP_211925311.1">
    <property type="nucleotide sequence ID" value="NZ_JAGQFT020000004.1"/>
</dbReference>
<dbReference type="Pfam" id="PF00005">
    <property type="entry name" value="ABC_tran"/>
    <property type="match status" value="1"/>
</dbReference>
<dbReference type="SMART" id="SM00382">
    <property type="entry name" value="AAA"/>
    <property type="match status" value="1"/>
</dbReference>
<keyword evidence="3 5" id="KW-0067">ATP-binding</keyword>
<evidence type="ECO:0000259" key="4">
    <source>
        <dbReference type="PROSITE" id="PS50893"/>
    </source>
</evidence>
<reference evidence="5" key="2">
    <citation type="submission" date="2021-04" db="EMBL/GenBank/DDBJ databases">
        <authorList>
            <person name="Karlyshev A.V."/>
        </authorList>
    </citation>
    <scope>NUCLEOTIDE SEQUENCE</scope>
    <source>
        <strain evidence="5">LMG 29479</strain>
    </source>
</reference>
<dbReference type="PANTHER" id="PTHR42781">
    <property type="entry name" value="SPERMIDINE/PUTRESCINE IMPORT ATP-BINDING PROTEIN POTA"/>
    <property type="match status" value="1"/>
</dbReference>
<dbReference type="SUPFAM" id="SSF52540">
    <property type="entry name" value="P-loop containing nucleoside triphosphate hydrolases"/>
    <property type="match status" value="1"/>
</dbReference>
<dbReference type="FunFam" id="3.40.50.300:FF:000425">
    <property type="entry name" value="Probable ABC transporter, ATP-binding subunit"/>
    <property type="match status" value="1"/>
</dbReference>
<dbReference type="GO" id="GO:0016887">
    <property type="term" value="F:ATP hydrolysis activity"/>
    <property type="evidence" value="ECO:0007669"/>
    <property type="project" value="InterPro"/>
</dbReference>
<dbReference type="InterPro" id="IPR003593">
    <property type="entry name" value="AAA+_ATPase"/>
</dbReference>